<reference evidence="13 14" key="1">
    <citation type="submission" date="2023-04" db="EMBL/GenBank/DDBJ databases">
        <title>A long-awaited taxogenomic arrangement of the family Halomonadaceae.</title>
        <authorList>
            <person name="De La Haba R."/>
            <person name="Chuvochina M."/>
            <person name="Wittouck S."/>
            <person name="Arahal D.R."/>
            <person name="Sanchez-Porro C."/>
            <person name="Hugenholtz P."/>
            <person name="Ventosa A."/>
        </authorList>
    </citation>
    <scope>NUCLEOTIDE SEQUENCE [LARGE SCALE GENOMIC DNA]</scope>
    <source>
        <strain evidence="13 14">DSM 22428</strain>
    </source>
</reference>
<evidence type="ECO:0000256" key="2">
    <source>
        <dbReference type="ARBA" id="ARBA00022527"/>
    </source>
</evidence>
<evidence type="ECO:0000256" key="5">
    <source>
        <dbReference type="ARBA" id="ARBA00022723"/>
    </source>
</evidence>
<dbReference type="InterPro" id="IPR032882">
    <property type="entry name" value="SrkA/RdoA"/>
</dbReference>
<dbReference type="InterPro" id="IPR011009">
    <property type="entry name" value="Kinase-like_dom_sf"/>
</dbReference>
<feature type="active site" evidence="11">
    <location>
        <position position="216"/>
    </location>
</feature>
<dbReference type="Pfam" id="PF01636">
    <property type="entry name" value="APH"/>
    <property type="match status" value="1"/>
</dbReference>
<dbReference type="SUPFAM" id="SSF56112">
    <property type="entry name" value="Protein kinase-like (PK-like)"/>
    <property type="match status" value="1"/>
</dbReference>
<dbReference type="PANTHER" id="PTHR39573">
    <property type="entry name" value="STRESS RESPONSE KINASE A"/>
    <property type="match status" value="1"/>
</dbReference>
<evidence type="ECO:0000256" key="10">
    <source>
        <dbReference type="ARBA" id="ARBA00023016"/>
    </source>
</evidence>
<dbReference type="Proteomes" id="UP001269375">
    <property type="component" value="Unassembled WGS sequence"/>
</dbReference>
<dbReference type="Gene3D" id="1.10.510.10">
    <property type="entry name" value="Transferase(Phosphotransferase) domain 1"/>
    <property type="match status" value="1"/>
</dbReference>
<dbReference type="Gene3D" id="3.30.200.70">
    <property type="match status" value="1"/>
</dbReference>
<organism evidence="13 14">
    <name type="scientific">Larsenimonas suaedae</name>
    <dbReference type="NCBI Taxonomy" id="1851019"/>
    <lineage>
        <taxon>Bacteria</taxon>
        <taxon>Pseudomonadati</taxon>
        <taxon>Pseudomonadota</taxon>
        <taxon>Gammaproteobacteria</taxon>
        <taxon>Oceanospirillales</taxon>
        <taxon>Halomonadaceae</taxon>
        <taxon>Larsenimonas</taxon>
    </lineage>
</organism>
<keyword evidence="9 11" id="KW-0460">Magnesium</keyword>
<keyword evidence="8 11" id="KW-0067">ATP-binding</keyword>
<gene>
    <name evidence="11" type="primary">srkA</name>
    <name evidence="13" type="ORF">QC825_07940</name>
</gene>
<evidence type="ECO:0000256" key="3">
    <source>
        <dbReference type="ARBA" id="ARBA00022553"/>
    </source>
</evidence>
<comment type="cofactor">
    <cofactor evidence="11">
        <name>Mg(2+)</name>
        <dbReference type="ChEBI" id="CHEBI:18420"/>
    </cofactor>
</comment>
<comment type="subcellular location">
    <subcellularLocation>
        <location evidence="11">Cytoplasm</location>
    </subcellularLocation>
</comment>
<sequence length="324" mass="37523">MTHPFETLSPDRAIDMIETLGFAVGRDPFALNSYENRVFDFQDDNRRRFILKVYRPDRWTRVQRAEELQFIEFLAQSGVSVGTPWQAPDGRVLHRYEDFEYAIFNALPGQAPELDNPNHLFALGELVGKLHRASKRYSFNERPVWAPVSLLEHASSVVLESAFLSNRQAKVYKKLVMELIDQARTWPLESLAMFPVHGDCHIGNILGRDDEFGLVDFDDAQTGPAVMDLWLMLTAKEASEAQSQLSELLEGYEQYLDFDRRELDWVERLRAVRMVRHAAWIVERWSDPAFPAAFSWVGNEAYWDDHIKALEQQRHALSDPLWLA</sequence>
<evidence type="ECO:0000313" key="14">
    <source>
        <dbReference type="Proteomes" id="UP001269375"/>
    </source>
</evidence>
<dbReference type="Gene3D" id="1.20.1270.170">
    <property type="match status" value="1"/>
</dbReference>
<evidence type="ECO:0000256" key="4">
    <source>
        <dbReference type="ARBA" id="ARBA00022679"/>
    </source>
</evidence>
<dbReference type="PANTHER" id="PTHR39573:SF1">
    <property type="entry name" value="STRESS RESPONSE KINASE A"/>
    <property type="match status" value="1"/>
</dbReference>
<dbReference type="EMBL" id="JARWAO010000003">
    <property type="protein sequence ID" value="MDR5895996.1"/>
    <property type="molecule type" value="Genomic_DNA"/>
</dbReference>
<dbReference type="RefSeq" id="WP_251589933.1">
    <property type="nucleotide sequence ID" value="NZ_JAMLJI010000001.1"/>
</dbReference>
<dbReference type="NCBIfam" id="NF008738">
    <property type="entry name" value="PRK11768.1"/>
    <property type="match status" value="1"/>
</dbReference>
<keyword evidence="2 11" id="KW-0723">Serine/threonine-protein kinase</keyword>
<feature type="active site" description="Proton acceptor" evidence="11">
    <location>
        <position position="199"/>
    </location>
</feature>
<evidence type="ECO:0000256" key="11">
    <source>
        <dbReference type="HAMAP-Rule" id="MF_01497"/>
    </source>
</evidence>
<evidence type="ECO:0000256" key="7">
    <source>
        <dbReference type="ARBA" id="ARBA00022777"/>
    </source>
</evidence>
<evidence type="ECO:0000313" key="13">
    <source>
        <dbReference type="EMBL" id="MDR5895996.1"/>
    </source>
</evidence>
<feature type="binding site" evidence="11">
    <location>
        <position position="216"/>
    </location>
    <ligand>
        <name>Mg(2+)</name>
        <dbReference type="ChEBI" id="CHEBI:18420"/>
    </ligand>
</feature>
<evidence type="ECO:0000259" key="12">
    <source>
        <dbReference type="Pfam" id="PF01636"/>
    </source>
</evidence>
<keyword evidence="3 11" id="KW-0597">Phosphoprotein</keyword>
<accession>A0ABU1GVE7</accession>
<evidence type="ECO:0000256" key="8">
    <source>
        <dbReference type="ARBA" id="ARBA00022840"/>
    </source>
</evidence>
<keyword evidence="1 11" id="KW-0963">Cytoplasm</keyword>
<evidence type="ECO:0000256" key="1">
    <source>
        <dbReference type="ARBA" id="ARBA00022490"/>
    </source>
</evidence>
<dbReference type="HAMAP" id="MF_01497">
    <property type="entry name" value="SrkA_kinase"/>
    <property type="match status" value="1"/>
</dbReference>
<feature type="domain" description="Aminoglycoside phosphotransferase" evidence="12">
    <location>
        <begin position="33"/>
        <end position="264"/>
    </location>
</feature>
<evidence type="ECO:0000256" key="6">
    <source>
        <dbReference type="ARBA" id="ARBA00022741"/>
    </source>
</evidence>
<evidence type="ECO:0000256" key="9">
    <source>
        <dbReference type="ARBA" id="ARBA00022842"/>
    </source>
</evidence>
<keyword evidence="6 11" id="KW-0547">Nucleotide-binding</keyword>
<comment type="subunit">
    <text evidence="11">Monomer.</text>
</comment>
<comment type="catalytic activity">
    <reaction evidence="11">
        <text>L-threonyl-[protein] + ATP = O-phospho-L-threonyl-[protein] + ADP + H(+)</text>
        <dbReference type="Rhea" id="RHEA:46608"/>
        <dbReference type="Rhea" id="RHEA-COMP:11060"/>
        <dbReference type="Rhea" id="RHEA-COMP:11605"/>
        <dbReference type="ChEBI" id="CHEBI:15378"/>
        <dbReference type="ChEBI" id="CHEBI:30013"/>
        <dbReference type="ChEBI" id="CHEBI:30616"/>
        <dbReference type="ChEBI" id="CHEBI:61977"/>
        <dbReference type="ChEBI" id="CHEBI:456216"/>
        <dbReference type="EC" id="2.7.11.1"/>
    </reaction>
</comment>
<dbReference type="InterPro" id="IPR002575">
    <property type="entry name" value="Aminoglycoside_PTrfase"/>
</dbReference>
<proteinExistence type="inferred from homology"/>
<comment type="caution">
    <text evidence="13">The sequence shown here is derived from an EMBL/GenBank/DDBJ whole genome shotgun (WGS) entry which is preliminary data.</text>
</comment>
<feature type="site" description="ATP" evidence="11">
    <location>
        <position position="33"/>
    </location>
</feature>
<dbReference type="GO" id="GO:0004674">
    <property type="term" value="F:protein serine/threonine kinase activity"/>
    <property type="evidence" value="ECO:0007669"/>
    <property type="project" value="UniProtKB-KW"/>
</dbReference>
<keyword evidence="14" id="KW-1185">Reference proteome</keyword>
<keyword evidence="5 11" id="KW-0479">Metal-binding</keyword>
<feature type="binding site" evidence="11">
    <location>
        <position position="204"/>
    </location>
    <ligand>
        <name>Mg(2+)</name>
        <dbReference type="ChEBI" id="CHEBI:18420"/>
    </ligand>
</feature>
<dbReference type="EC" id="2.7.11.1" evidence="11"/>
<name>A0ABU1GVE7_9GAMM</name>
<keyword evidence="10 11" id="KW-0346">Stress response</keyword>
<protein>
    <recommendedName>
        <fullName evidence="11">Stress response kinase A</fullName>
        <ecNumber evidence="11">2.7.11.1</ecNumber>
    </recommendedName>
    <alternativeName>
        <fullName evidence="11">Serine/threonine-protein kinase SrkA</fullName>
    </alternativeName>
</protein>
<keyword evidence="7 11" id="KW-0418">Kinase</keyword>
<comment type="catalytic activity">
    <reaction evidence="11">
        <text>L-seryl-[protein] + ATP = O-phospho-L-seryl-[protein] + ADP + H(+)</text>
        <dbReference type="Rhea" id="RHEA:17989"/>
        <dbReference type="Rhea" id="RHEA-COMP:9863"/>
        <dbReference type="Rhea" id="RHEA-COMP:11604"/>
        <dbReference type="ChEBI" id="CHEBI:15378"/>
        <dbReference type="ChEBI" id="CHEBI:29999"/>
        <dbReference type="ChEBI" id="CHEBI:30616"/>
        <dbReference type="ChEBI" id="CHEBI:83421"/>
        <dbReference type="ChEBI" id="CHEBI:456216"/>
        <dbReference type="EC" id="2.7.11.1"/>
    </reaction>
</comment>
<comment type="function">
    <text evidence="11">A protein kinase that phosphorylates Ser and Thr residues. Probably acts to suppress the effects of stress linked to accumulation of reactive oxygen species. Probably involved in the extracytoplasmic stress response.</text>
</comment>
<comment type="similarity">
    <text evidence="11">Belongs to the SrkA/RdoA protein kinase family.</text>
</comment>
<keyword evidence="4 11" id="KW-0808">Transferase</keyword>